<dbReference type="Gene3D" id="3.10.100.10">
    <property type="entry name" value="Mannose-Binding Protein A, subunit A"/>
    <property type="match status" value="1"/>
</dbReference>
<organism evidence="3 4">
    <name type="scientific">Culter alburnus</name>
    <name type="common">Topmouth culter</name>
    <dbReference type="NCBI Taxonomy" id="194366"/>
    <lineage>
        <taxon>Eukaryota</taxon>
        <taxon>Metazoa</taxon>
        <taxon>Chordata</taxon>
        <taxon>Craniata</taxon>
        <taxon>Vertebrata</taxon>
        <taxon>Euteleostomi</taxon>
        <taxon>Actinopterygii</taxon>
        <taxon>Neopterygii</taxon>
        <taxon>Teleostei</taxon>
        <taxon>Ostariophysi</taxon>
        <taxon>Cypriniformes</taxon>
        <taxon>Xenocyprididae</taxon>
        <taxon>Xenocypridinae</taxon>
        <taxon>Culter</taxon>
    </lineage>
</organism>
<reference evidence="3 4" key="1">
    <citation type="submission" date="2024-05" db="EMBL/GenBank/DDBJ databases">
        <title>A high-quality chromosomal-level genome assembly of Topmouth culter (Culter alburnus).</title>
        <authorList>
            <person name="Zhao H."/>
        </authorList>
    </citation>
    <scope>NUCLEOTIDE SEQUENCE [LARGE SCALE GENOMIC DNA]</scope>
    <source>
        <strain evidence="3">CATC2023</strain>
        <tissue evidence="3">Muscle</tissue>
    </source>
</reference>
<dbReference type="InterPro" id="IPR050111">
    <property type="entry name" value="C-type_lectin/snaclec_domain"/>
</dbReference>
<feature type="non-terminal residue" evidence="3">
    <location>
        <position position="1"/>
    </location>
</feature>
<dbReference type="SUPFAM" id="SSF56436">
    <property type="entry name" value="C-type lectin-like"/>
    <property type="match status" value="1"/>
</dbReference>
<dbReference type="PROSITE" id="PS00615">
    <property type="entry name" value="C_TYPE_LECTIN_1"/>
    <property type="match status" value="1"/>
</dbReference>
<dbReference type="InterPro" id="IPR016186">
    <property type="entry name" value="C-type_lectin-like/link_sf"/>
</dbReference>
<keyword evidence="4" id="KW-1185">Reference proteome</keyword>
<keyword evidence="1" id="KW-1015">Disulfide bond</keyword>
<gene>
    <name evidence="3" type="ORF">ABG768_023403</name>
</gene>
<dbReference type="InterPro" id="IPR001304">
    <property type="entry name" value="C-type_lectin-like"/>
</dbReference>
<dbReference type="Pfam" id="PF00059">
    <property type="entry name" value="Lectin_C"/>
    <property type="match status" value="1"/>
</dbReference>
<dbReference type="SMART" id="SM00034">
    <property type="entry name" value="CLECT"/>
    <property type="match status" value="1"/>
</dbReference>
<evidence type="ECO:0000313" key="3">
    <source>
        <dbReference type="EMBL" id="KAK9975352.1"/>
    </source>
</evidence>
<name>A0AAW2ART8_CULAL</name>
<dbReference type="InterPro" id="IPR016187">
    <property type="entry name" value="CTDL_fold"/>
</dbReference>
<dbReference type="PANTHER" id="PTHR22803">
    <property type="entry name" value="MANNOSE, PHOSPHOLIPASE, LECTIN RECEPTOR RELATED"/>
    <property type="match status" value="1"/>
</dbReference>
<proteinExistence type="predicted"/>
<evidence type="ECO:0000313" key="4">
    <source>
        <dbReference type="Proteomes" id="UP001479290"/>
    </source>
</evidence>
<comment type="caution">
    <text evidence="3">The sequence shown here is derived from an EMBL/GenBank/DDBJ whole genome shotgun (WGS) entry which is preliminary data.</text>
</comment>
<dbReference type="Proteomes" id="UP001479290">
    <property type="component" value="Unassembled WGS sequence"/>
</dbReference>
<feature type="domain" description="C-type lectin" evidence="2">
    <location>
        <begin position="134"/>
        <end position="256"/>
    </location>
</feature>
<accession>A0AAW2ART8</accession>
<dbReference type="InterPro" id="IPR018378">
    <property type="entry name" value="C-type_lectin_CS"/>
</dbReference>
<evidence type="ECO:0000256" key="1">
    <source>
        <dbReference type="ARBA" id="ARBA00023157"/>
    </source>
</evidence>
<evidence type="ECO:0000259" key="2">
    <source>
        <dbReference type="PROSITE" id="PS50041"/>
    </source>
</evidence>
<dbReference type="PROSITE" id="PS50041">
    <property type="entry name" value="C_TYPE_LECTIN_2"/>
    <property type="match status" value="1"/>
</dbReference>
<protein>
    <recommendedName>
        <fullName evidence="2">C-type lectin domain-containing protein</fullName>
    </recommendedName>
</protein>
<sequence>TDLEKKVSELQDLVSSLSSYLNTSEPSNPMINEMHEKKLSNIETLITDLHSSLSSHTSKQEENLQNLADSLMSSLLSLRSYSRTHRISIDMSDSLTDVKRSLEEIRSSVRKVSYKLSFTNSLPSGCSELDWIPFSNSCYLFSDGTMNWTQAKDYCEKQGALLLKIGSEKEWEFASSFANPQEYWVGLTDQNTGEWRWADDTPYTMNTAHWRPGQPDEWTDHGLGGKGEEGEDCGQIAFDGMLNDIHCSSKLKYICEKGNQD</sequence>
<dbReference type="EMBL" id="JAWDJR010000005">
    <property type="protein sequence ID" value="KAK9975352.1"/>
    <property type="molecule type" value="Genomic_DNA"/>
</dbReference>
<dbReference type="AlphaFoldDB" id="A0AAW2ART8"/>